<gene>
    <name evidence="1" type="ORF">ACFQ1S_15930</name>
</gene>
<proteinExistence type="predicted"/>
<reference evidence="2" key="1">
    <citation type="journal article" date="2019" name="Int. J. Syst. Evol. Microbiol.">
        <title>The Global Catalogue of Microorganisms (GCM) 10K type strain sequencing project: providing services to taxonomists for standard genome sequencing and annotation.</title>
        <authorList>
            <consortium name="The Broad Institute Genomics Platform"/>
            <consortium name="The Broad Institute Genome Sequencing Center for Infectious Disease"/>
            <person name="Wu L."/>
            <person name="Ma J."/>
        </authorList>
    </citation>
    <scope>NUCLEOTIDE SEQUENCE [LARGE SCALE GENOMIC DNA]</scope>
    <source>
        <strain evidence="2">JCM 31486</strain>
    </source>
</reference>
<protein>
    <submittedName>
        <fullName evidence="1">Uncharacterized protein</fullName>
    </submittedName>
</protein>
<keyword evidence="2" id="KW-1185">Reference proteome</keyword>
<sequence length="415" mass="46061">MTTTFRETMAGTATLPDGTRPFRMDLAVTSPGLWGDVTASFTGHVTIDGIADSPTTGTIRIAPLHARIIHYRCDFTTLDGRKLSLDGHKSIDLRHPVRSMTTLPATIHDGSEPIGHADLAFDTRHDLVPFLASFRWGTPLMAPRWRGQKGRLEVWYTTFTDPETGTGVWIHHERVSPTDGQPPRNDCWAAVFPPGGPPVHGRGTYTELNRMRGSAGDVHWDLTETATEEPLFTFPKWAWDREILPAAQIVPYPTATFDGTVKWPTGTLTVHNGRGGSARIYGHGNAEKWAWLHADLGDGDVLEVVSAVSRRWPLRNLPPLTFLKLRVNGREWPTNTLLAAPRFKATIGLPDWHIEGPGIRVEVHQPPDETLALEYRDPDNATATCRNTERADVRITLANGRTWEVKAHAEVGSRD</sequence>
<accession>A0ABW3MB57</accession>
<name>A0ABW3MB57_9PSEU</name>
<comment type="caution">
    <text evidence="1">The sequence shown here is derived from an EMBL/GenBank/DDBJ whole genome shotgun (WGS) entry which is preliminary data.</text>
</comment>
<organism evidence="1 2">
    <name type="scientific">Kibdelosporangium lantanae</name>
    <dbReference type="NCBI Taxonomy" id="1497396"/>
    <lineage>
        <taxon>Bacteria</taxon>
        <taxon>Bacillati</taxon>
        <taxon>Actinomycetota</taxon>
        <taxon>Actinomycetes</taxon>
        <taxon>Pseudonocardiales</taxon>
        <taxon>Pseudonocardiaceae</taxon>
        <taxon>Kibdelosporangium</taxon>
    </lineage>
</organism>
<dbReference type="Proteomes" id="UP001597045">
    <property type="component" value="Unassembled WGS sequence"/>
</dbReference>
<dbReference type="EMBL" id="JBHTIS010000850">
    <property type="protein sequence ID" value="MFD1046925.1"/>
    <property type="molecule type" value="Genomic_DNA"/>
</dbReference>
<evidence type="ECO:0000313" key="1">
    <source>
        <dbReference type="EMBL" id="MFD1046925.1"/>
    </source>
</evidence>
<evidence type="ECO:0000313" key="2">
    <source>
        <dbReference type="Proteomes" id="UP001597045"/>
    </source>
</evidence>